<dbReference type="STRING" id="645134.A0A0L0HQE3"/>
<keyword evidence="2 5" id="KW-0378">Hydrolase</keyword>
<dbReference type="HAMAP" id="MF_03040">
    <property type="entry name" value="USB1"/>
    <property type="match status" value="1"/>
</dbReference>
<comment type="subcellular location">
    <subcellularLocation>
        <location evidence="5">Nucleus</location>
    </subcellularLocation>
</comment>
<feature type="active site" description="Proton donor/acceptor" evidence="5">
    <location>
        <position position="119"/>
    </location>
</feature>
<evidence type="ECO:0000256" key="2">
    <source>
        <dbReference type="ARBA" id="ARBA00022801"/>
    </source>
</evidence>
<comment type="similarity">
    <text evidence="5">Belongs to the 2H phosphoesterase superfamily. USB1 family.</text>
</comment>
<dbReference type="PANTHER" id="PTHR13522">
    <property type="entry name" value="U6 SNRNA PHOSPHODIESTERASE 1"/>
    <property type="match status" value="1"/>
</dbReference>
<dbReference type="Pfam" id="PF09749">
    <property type="entry name" value="HVSL"/>
    <property type="match status" value="1"/>
</dbReference>
<organism evidence="7 8">
    <name type="scientific">Spizellomyces punctatus (strain DAOM BR117)</name>
    <dbReference type="NCBI Taxonomy" id="645134"/>
    <lineage>
        <taxon>Eukaryota</taxon>
        <taxon>Fungi</taxon>
        <taxon>Fungi incertae sedis</taxon>
        <taxon>Chytridiomycota</taxon>
        <taxon>Chytridiomycota incertae sedis</taxon>
        <taxon>Chytridiomycetes</taxon>
        <taxon>Spizellomycetales</taxon>
        <taxon>Spizellomycetaceae</taxon>
        <taxon>Spizellomyces</taxon>
    </lineage>
</organism>
<dbReference type="OMA" id="KTVVLQY"/>
<keyword evidence="1 5" id="KW-0540">Nuclease</keyword>
<accession>A0A0L0HQE3</accession>
<comment type="function">
    <text evidence="5">Phosphodiesterase responsible for the U6 snRNA 3' end processing. Acts as an exoribonuclease (RNase) responsible for trimming the poly(U) tract of the last nucleotides in the pre-U6 snRNA molecule, leading to the formation of mature U6 snRNA.</text>
</comment>
<evidence type="ECO:0000256" key="4">
    <source>
        <dbReference type="ARBA" id="ARBA00023242"/>
    </source>
</evidence>
<name>A0A0L0HQE3_SPIPD</name>
<dbReference type="EMBL" id="KQ257452">
    <property type="protein sequence ID" value="KND03170.1"/>
    <property type="molecule type" value="Genomic_DNA"/>
</dbReference>
<dbReference type="Gene3D" id="3.90.1140.10">
    <property type="entry name" value="Cyclic phosphodiesterase"/>
    <property type="match status" value="1"/>
</dbReference>
<dbReference type="GO" id="GO:0034477">
    <property type="term" value="P:U6 snRNA 3'-end processing"/>
    <property type="evidence" value="ECO:0007669"/>
    <property type="project" value="UniProtKB-UniRule"/>
</dbReference>
<keyword evidence="4 5" id="KW-0539">Nucleus</keyword>
<dbReference type="GO" id="GO:0016829">
    <property type="term" value="F:lyase activity"/>
    <property type="evidence" value="ECO:0007669"/>
    <property type="project" value="UniProtKB-KW"/>
</dbReference>
<evidence type="ECO:0000256" key="5">
    <source>
        <dbReference type="HAMAP-Rule" id="MF_03040"/>
    </source>
</evidence>
<sequence length="258" mass="29324">MHWKPMSLVDYPTTSDSEDDSAEDGLIEKKRQRSDSTSRTPLTEPEKKQRRGESMRSNVDEEMSRIRQAPFVEGNWPTYVYCSFRPSVNLLDLIGRINQRASAMVPTTQFVEFLEGGLHISLSRTVFLKVFQIDRFVNVLTRKLTGRRRFSTGFTNITNYTNDDGSRSFLGIDVGHGQDELASLVKDVNSVIAQFRQDTFYDNPSFHASIAWTFGTALNGSVVNSMQDLDAELRHFQFPIDAVTCRIGNKLYSFPLEG</sequence>
<dbReference type="OrthoDB" id="49151at2759"/>
<protein>
    <recommendedName>
        <fullName evidence="5">U6 snRNA phosphodiesterase</fullName>
        <ecNumber evidence="5">3.1.4.-</ecNumber>
    </recommendedName>
</protein>
<evidence type="ECO:0000313" key="7">
    <source>
        <dbReference type="EMBL" id="KND03170.1"/>
    </source>
</evidence>
<feature type="region of interest" description="Disordered" evidence="6">
    <location>
        <begin position="1"/>
        <end position="63"/>
    </location>
</feature>
<reference evidence="7 8" key="1">
    <citation type="submission" date="2009-08" db="EMBL/GenBank/DDBJ databases">
        <title>The Genome Sequence of Spizellomyces punctatus strain DAOM BR117.</title>
        <authorList>
            <consortium name="The Broad Institute Genome Sequencing Platform"/>
            <person name="Russ C."/>
            <person name="Cuomo C."/>
            <person name="Shea T."/>
            <person name="Young S.K."/>
            <person name="Zeng Q."/>
            <person name="Koehrsen M."/>
            <person name="Haas B."/>
            <person name="Borodovsky M."/>
            <person name="Guigo R."/>
            <person name="Alvarado L."/>
            <person name="Berlin A."/>
            <person name="Bochicchio J."/>
            <person name="Borenstein D."/>
            <person name="Chapman S."/>
            <person name="Chen Z."/>
            <person name="Engels R."/>
            <person name="Freedman E."/>
            <person name="Gellesch M."/>
            <person name="Goldberg J."/>
            <person name="Griggs A."/>
            <person name="Gujja S."/>
            <person name="Heiman D."/>
            <person name="Hepburn T."/>
            <person name="Howarth C."/>
            <person name="Jen D."/>
            <person name="Larson L."/>
            <person name="Lewis B."/>
            <person name="Mehta T."/>
            <person name="Park D."/>
            <person name="Pearson M."/>
            <person name="Roberts A."/>
            <person name="Saif S."/>
            <person name="Shenoy N."/>
            <person name="Sisk P."/>
            <person name="Stolte C."/>
            <person name="Sykes S."/>
            <person name="Thomson T."/>
            <person name="Walk T."/>
            <person name="White J."/>
            <person name="Yandava C."/>
            <person name="Burger G."/>
            <person name="Gray M.W."/>
            <person name="Holland P.W.H."/>
            <person name="King N."/>
            <person name="Lang F.B.F."/>
            <person name="Roger A.J."/>
            <person name="Ruiz-Trillo I."/>
            <person name="Lander E."/>
            <person name="Nusbaum C."/>
        </authorList>
    </citation>
    <scope>NUCLEOTIDE SEQUENCE [LARGE SCALE GENOMIC DNA]</scope>
    <source>
        <strain evidence="7 8">DAOM BR117</strain>
    </source>
</reference>
<dbReference type="Proteomes" id="UP000053201">
    <property type="component" value="Unassembled WGS sequence"/>
</dbReference>
<dbReference type="InterPro" id="IPR027521">
    <property type="entry name" value="Usb1"/>
</dbReference>
<evidence type="ECO:0000256" key="3">
    <source>
        <dbReference type="ARBA" id="ARBA00023239"/>
    </source>
</evidence>
<dbReference type="GO" id="GO:1990838">
    <property type="term" value="F:poly(U)-specific exoribonuclease activity, producing 3' uridine cyclic phosphate ends"/>
    <property type="evidence" value="ECO:0007669"/>
    <property type="project" value="UniProtKB-UniRule"/>
</dbReference>
<evidence type="ECO:0000256" key="1">
    <source>
        <dbReference type="ARBA" id="ARBA00022722"/>
    </source>
</evidence>
<feature type="compositionally biased region" description="Acidic residues" evidence="6">
    <location>
        <begin position="16"/>
        <end position="25"/>
    </location>
</feature>
<evidence type="ECO:0000313" key="8">
    <source>
        <dbReference type="Proteomes" id="UP000053201"/>
    </source>
</evidence>
<dbReference type="GO" id="GO:0005634">
    <property type="term" value="C:nucleus"/>
    <property type="evidence" value="ECO:0007669"/>
    <property type="project" value="UniProtKB-SubCell"/>
</dbReference>
<keyword evidence="3" id="KW-0456">Lyase</keyword>
<gene>
    <name evidence="5" type="primary">USB1</name>
    <name evidence="7" type="ORF">SPPG_02231</name>
</gene>
<dbReference type="PANTHER" id="PTHR13522:SF3">
    <property type="entry name" value="U6 SNRNA PHOSPHODIESTERASE 1"/>
    <property type="match status" value="1"/>
</dbReference>
<dbReference type="AlphaFoldDB" id="A0A0L0HQE3"/>
<dbReference type="EC" id="3.1.4.-" evidence="5"/>
<feature type="compositionally biased region" description="Basic and acidic residues" evidence="6">
    <location>
        <begin position="26"/>
        <end position="36"/>
    </location>
</feature>
<dbReference type="VEuPathDB" id="FungiDB:SPPG_02231"/>
<feature type="active site" description="Proton donor/acceptor" evidence="5">
    <location>
        <position position="207"/>
    </location>
</feature>
<dbReference type="GeneID" id="27685831"/>
<dbReference type="InParanoid" id="A0A0L0HQE3"/>
<keyword evidence="8" id="KW-1185">Reference proteome</keyword>
<dbReference type="RefSeq" id="XP_016611209.1">
    <property type="nucleotide sequence ID" value="XM_016750522.1"/>
</dbReference>
<feature type="compositionally biased region" description="Basic and acidic residues" evidence="6">
    <location>
        <begin position="44"/>
        <end position="63"/>
    </location>
</feature>
<proteinExistence type="inferred from homology"/>
<evidence type="ECO:0000256" key="6">
    <source>
        <dbReference type="SAM" id="MobiDB-lite"/>
    </source>
</evidence>
<dbReference type="eggNOG" id="KOG3102">
    <property type="taxonomic scope" value="Eukaryota"/>
</dbReference>